<keyword evidence="4" id="KW-1185">Reference proteome</keyword>
<name>A0A5B7EU25_PORTR</name>
<dbReference type="EMBL" id="VSRR010003588">
    <property type="protein sequence ID" value="MPC36717.1"/>
    <property type="molecule type" value="Genomic_DNA"/>
</dbReference>
<keyword evidence="2" id="KW-1133">Transmembrane helix</keyword>
<keyword evidence="2" id="KW-0472">Membrane</keyword>
<comment type="caution">
    <text evidence="3">The sequence shown here is derived from an EMBL/GenBank/DDBJ whole genome shotgun (WGS) entry which is preliminary data.</text>
</comment>
<dbReference type="AlphaFoldDB" id="A0A5B7EU25"/>
<feature type="transmembrane region" description="Helical" evidence="2">
    <location>
        <begin position="102"/>
        <end position="124"/>
    </location>
</feature>
<keyword evidence="2" id="KW-0812">Transmembrane</keyword>
<dbReference type="Proteomes" id="UP000324222">
    <property type="component" value="Unassembled WGS sequence"/>
</dbReference>
<feature type="region of interest" description="Disordered" evidence="1">
    <location>
        <begin position="67"/>
        <end position="93"/>
    </location>
</feature>
<reference evidence="3 4" key="1">
    <citation type="submission" date="2019-05" db="EMBL/GenBank/DDBJ databases">
        <title>Another draft genome of Portunus trituberculatus and its Hox gene families provides insights of decapod evolution.</title>
        <authorList>
            <person name="Jeong J.-H."/>
            <person name="Song I."/>
            <person name="Kim S."/>
            <person name="Choi T."/>
            <person name="Kim D."/>
            <person name="Ryu S."/>
            <person name="Kim W."/>
        </authorList>
    </citation>
    <scope>NUCLEOTIDE SEQUENCE [LARGE SCALE GENOMIC DNA]</scope>
    <source>
        <tissue evidence="3">Muscle</tissue>
    </source>
</reference>
<feature type="transmembrane region" description="Helical" evidence="2">
    <location>
        <begin position="174"/>
        <end position="196"/>
    </location>
</feature>
<proteinExistence type="predicted"/>
<evidence type="ECO:0000313" key="4">
    <source>
        <dbReference type="Proteomes" id="UP000324222"/>
    </source>
</evidence>
<organism evidence="3 4">
    <name type="scientific">Portunus trituberculatus</name>
    <name type="common">Swimming crab</name>
    <name type="synonym">Neptunus trituberculatus</name>
    <dbReference type="NCBI Taxonomy" id="210409"/>
    <lineage>
        <taxon>Eukaryota</taxon>
        <taxon>Metazoa</taxon>
        <taxon>Ecdysozoa</taxon>
        <taxon>Arthropoda</taxon>
        <taxon>Crustacea</taxon>
        <taxon>Multicrustacea</taxon>
        <taxon>Malacostraca</taxon>
        <taxon>Eumalacostraca</taxon>
        <taxon>Eucarida</taxon>
        <taxon>Decapoda</taxon>
        <taxon>Pleocyemata</taxon>
        <taxon>Brachyura</taxon>
        <taxon>Eubrachyura</taxon>
        <taxon>Portunoidea</taxon>
        <taxon>Portunidae</taxon>
        <taxon>Portuninae</taxon>
        <taxon>Portunus</taxon>
    </lineage>
</organism>
<sequence>MCWRGPRGGGTQQATVTRRLNTADRHICSKNYDTPRTYACLPEPREPLGPPAPRLAEWTVEVKVDRRGELAPSSPPPPPGHVAKPPLQRVPPSAEPVSMSTVIGIVIACLVILVLVTLIVLYAFKTEKWCFSLTAALSLETKRGSSAQKSGWGFASPTTSIRGQVTAISTTQRMVVLAVLVVVTGVTAVVTPVAGFRVASMGPVLPFTARDLCTE</sequence>
<evidence type="ECO:0000313" key="3">
    <source>
        <dbReference type="EMBL" id="MPC36717.1"/>
    </source>
</evidence>
<evidence type="ECO:0000256" key="2">
    <source>
        <dbReference type="SAM" id="Phobius"/>
    </source>
</evidence>
<evidence type="ECO:0000256" key="1">
    <source>
        <dbReference type="SAM" id="MobiDB-lite"/>
    </source>
</evidence>
<accession>A0A5B7EU25</accession>
<protein>
    <submittedName>
        <fullName evidence="3">Uncharacterized protein</fullName>
    </submittedName>
</protein>
<gene>
    <name evidence="3" type="ORF">E2C01_030185</name>
</gene>